<reference evidence="5" key="1">
    <citation type="submission" date="2017-08" db="EMBL/GenBank/DDBJ databases">
        <title>A dynamic microbial community with high functional redundancy inhabits the cold, oxic subseafloor aquifer.</title>
        <authorList>
            <person name="Tully B.J."/>
            <person name="Wheat C.G."/>
            <person name="Glazer B.T."/>
            <person name="Huber J.A."/>
        </authorList>
    </citation>
    <scope>NUCLEOTIDE SEQUENCE [LARGE SCALE GENOMIC DNA]</scope>
</reference>
<evidence type="ECO:0000259" key="3">
    <source>
        <dbReference type="Pfam" id="PF13458"/>
    </source>
</evidence>
<evidence type="ECO:0000256" key="2">
    <source>
        <dbReference type="ARBA" id="ARBA00022729"/>
    </source>
</evidence>
<organism evidence="4 5">
    <name type="scientific">SAR324 cluster bacterium</name>
    <dbReference type="NCBI Taxonomy" id="2024889"/>
    <lineage>
        <taxon>Bacteria</taxon>
        <taxon>Deltaproteobacteria</taxon>
        <taxon>SAR324 cluster</taxon>
    </lineage>
</organism>
<dbReference type="InterPro" id="IPR028081">
    <property type="entry name" value="Leu-bd"/>
</dbReference>
<evidence type="ECO:0000256" key="1">
    <source>
        <dbReference type="ARBA" id="ARBA00010062"/>
    </source>
</evidence>
<comment type="similarity">
    <text evidence="1">Belongs to the leucine-binding protein family.</text>
</comment>
<dbReference type="PANTHER" id="PTHR30483">
    <property type="entry name" value="LEUCINE-SPECIFIC-BINDING PROTEIN"/>
    <property type="match status" value="1"/>
</dbReference>
<accession>A0A2A4T6Q3</accession>
<protein>
    <recommendedName>
        <fullName evidence="3">Leucine-binding protein domain-containing protein</fullName>
    </recommendedName>
</protein>
<dbReference type="Gene3D" id="3.40.50.2300">
    <property type="match status" value="2"/>
</dbReference>
<dbReference type="Pfam" id="PF13458">
    <property type="entry name" value="Peripla_BP_6"/>
    <property type="match status" value="1"/>
</dbReference>
<dbReference type="EMBL" id="NVSR01000025">
    <property type="protein sequence ID" value="PCI28805.1"/>
    <property type="molecule type" value="Genomic_DNA"/>
</dbReference>
<gene>
    <name evidence="4" type="ORF">COB67_05500</name>
</gene>
<dbReference type="Proteomes" id="UP000218113">
    <property type="component" value="Unassembled WGS sequence"/>
</dbReference>
<dbReference type="SUPFAM" id="SSF53822">
    <property type="entry name" value="Periplasmic binding protein-like I"/>
    <property type="match status" value="1"/>
</dbReference>
<evidence type="ECO:0000313" key="5">
    <source>
        <dbReference type="Proteomes" id="UP000218113"/>
    </source>
</evidence>
<dbReference type="AlphaFoldDB" id="A0A2A4T6Q3"/>
<name>A0A2A4T6Q3_9DELT</name>
<evidence type="ECO:0000313" key="4">
    <source>
        <dbReference type="EMBL" id="PCI28805.1"/>
    </source>
</evidence>
<comment type="caution">
    <text evidence="4">The sequence shown here is derived from an EMBL/GenBank/DDBJ whole genome shotgun (WGS) entry which is preliminary data.</text>
</comment>
<feature type="domain" description="Leucine-binding protein" evidence="3">
    <location>
        <begin position="26"/>
        <end position="189"/>
    </location>
</feature>
<proteinExistence type="inferred from homology"/>
<dbReference type="InterPro" id="IPR028082">
    <property type="entry name" value="Peripla_BP_I"/>
</dbReference>
<dbReference type="CDD" id="cd19979">
    <property type="entry name" value="PBP1_ABC_ligand_binding-like"/>
    <property type="match status" value="1"/>
</dbReference>
<sequence>MALRFRFPCLTVLSFFFLLQVLEACPIKIGLVADLTRRSGEGIKNGLLIGIEEMNRQGRTLGCKLQLEVRDDEGMPDRAIDFVQELAEDEQVSAVFGGLLTPVMMHVNKQLITPGIVQIPYFSVWAAGTPVVNTQWSYRLSLYDSSAGGFLVKQVVAANFKKVALLLLDGPWGWSNHRVITKALKKRGLVSLSIDPTNGDQQKDRQWMNPKSQWYPRNTDKALFYQKLSSFIEAGAEAILFVGNEPEGVNMAKAMAQLAKQGKGAPIFSHWGITGDRFPERVGKEDMKLVDIRFIQTQLFTPQRKSNPRVREVMSVAQSLFPSLQGMTLKQLTEYFDSRAPSGTIHAVDAIRILTIAIKQAGNLNRKNIRNALNHIRTPVEGGLVKPVYYRPFNPDLPLGRDALRGTRFLLASYYKAPGDPKAGWVIRPVH</sequence>
<keyword evidence="2" id="KW-0732">Signal</keyword>
<dbReference type="InterPro" id="IPR051010">
    <property type="entry name" value="BCAA_transport"/>
</dbReference>
<dbReference type="PANTHER" id="PTHR30483:SF6">
    <property type="entry name" value="PERIPLASMIC BINDING PROTEIN OF ABC TRANSPORTER FOR NATURAL AMINO ACIDS"/>
    <property type="match status" value="1"/>
</dbReference>